<dbReference type="Ensembl" id="ENSOART00020078904.1">
    <property type="protein sequence ID" value="ENSOARP00020037142.1"/>
    <property type="gene ID" value="ENSOARG00020005043.2"/>
</dbReference>
<gene>
    <name evidence="1" type="primary">FAM136A</name>
</gene>
<accession>A0AC11CZ07</accession>
<proteinExistence type="predicted"/>
<reference evidence="1" key="2">
    <citation type="submission" date="2025-08" db="UniProtKB">
        <authorList>
            <consortium name="Ensembl"/>
        </authorList>
    </citation>
    <scope>IDENTIFICATION</scope>
</reference>
<reference evidence="1" key="3">
    <citation type="submission" date="2025-09" db="UniProtKB">
        <authorList>
            <consortium name="Ensembl"/>
        </authorList>
    </citation>
    <scope>IDENTIFICATION</scope>
</reference>
<evidence type="ECO:0000313" key="1">
    <source>
        <dbReference type="Ensembl" id="ENSOARP00020037142.1"/>
    </source>
</evidence>
<sequence>SSRTLGGGVGRERARRGDPGSGGEGAGRCAAGHVGAGAAGNRAGSHGGAAAAPGAGGGGLYGEESGEGEYPEDAGSGAEADLGLGGASTVRGFLPLPAAASGSFRTTASQPADPGRGVPGVVAAPLEALLTLRTGASAERMKSGLMFRCSAACCEESQASMQQVHQCIERCHAPLAQAQALVTSELEKFQDRLARCTMYCNDKAKDSIDAGSKELHVKRQLETCVTKCVDDHMNLIPTMTRKMKESLSSIGK</sequence>
<reference evidence="1" key="1">
    <citation type="submission" date="2020-11" db="EMBL/GenBank/DDBJ databases">
        <authorList>
            <person name="Davenport K.M."/>
            <person name="Bickhart D.M."/>
            <person name="Smith T.P.L."/>
            <person name="Murdoch B.M."/>
            <person name="Rosen B.D."/>
        </authorList>
    </citation>
    <scope>NUCLEOTIDE SEQUENCE [LARGE SCALE GENOMIC DNA]</scope>
    <source>
        <strain evidence="1">OAR_USU_Benz2616</strain>
    </source>
</reference>
<name>A0AC11CZ07_SHEEP</name>
<organism evidence="1">
    <name type="scientific">Ovis aries</name>
    <name type="common">Sheep</name>
    <dbReference type="NCBI Taxonomy" id="9940"/>
    <lineage>
        <taxon>Eukaryota</taxon>
        <taxon>Metazoa</taxon>
        <taxon>Chordata</taxon>
        <taxon>Craniata</taxon>
        <taxon>Vertebrata</taxon>
        <taxon>Euteleostomi</taxon>
        <taxon>Mammalia</taxon>
        <taxon>Eutheria</taxon>
        <taxon>Laurasiatheria</taxon>
        <taxon>Artiodactyla</taxon>
        <taxon>Ruminantia</taxon>
        <taxon>Pecora</taxon>
        <taxon>Bovidae</taxon>
        <taxon>Caprinae</taxon>
        <taxon>Ovis</taxon>
    </lineage>
</organism>
<protein>
    <submittedName>
        <fullName evidence="1">Uncharacterized protein</fullName>
    </submittedName>
</protein>